<gene>
    <name evidence="5" type="ORF">JCGZ_20175</name>
</gene>
<sequence length="199" mass="22544">MVNHIQILELQKDPPCNLNDLYSALPHGHGVAFRKLQLLRLNQINKMGRELADLPMKLLMPSSFDNIKEISFKTIPSVSKVQIKKVLESIYGFEVEKVRTLNMEGKKKRRGGRLVAKPNYKKACVTFKNPISIASDLYPAEAIEKKRRSSSKYSKSGYFQEDDVKLKSGSLDNDKQHRNFCTTGTFGQLNSPSGMHSSR</sequence>
<dbReference type="InterPro" id="IPR012677">
    <property type="entry name" value="Nucleotide-bd_a/b_plait_sf"/>
</dbReference>
<proteinExistence type="inferred from homology"/>
<dbReference type="GO" id="GO:0003735">
    <property type="term" value="F:structural constituent of ribosome"/>
    <property type="evidence" value="ECO:0007669"/>
    <property type="project" value="InterPro"/>
</dbReference>
<evidence type="ECO:0000256" key="3">
    <source>
        <dbReference type="ARBA" id="ARBA00023274"/>
    </source>
</evidence>
<keyword evidence="2" id="KW-0689">Ribosomal protein</keyword>
<dbReference type="EMBL" id="KK914851">
    <property type="protein sequence ID" value="KDP27351.1"/>
    <property type="molecule type" value="Genomic_DNA"/>
</dbReference>
<evidence type="ECO:0000313" key="5">
    <source>
        <dbReference type="EMBL" id="KDP27351.1"/>
    </source>
</evidence>
<dbReference type="GO" id="GO:0032543">
    <property type="term" value="P:mitochondrial translation"/>
    <property type="evidence" value="ECO:0007669"/>
    <property type="project" value="TreeGrafter"/>
</dbReference>
<dbReference type="PANTHER" id="PTHR12059">
    <property type="entry name" value="RIBOSOMAL PROTEIN L23-RELATED"/>
    <property type="match status" value="1"/>
</dbReference>
<dbReference type="STRING" id="180498.A0A067JTR1"/>
<reference evidence="5 6" key="1">
    <citation type="journal article" date="2014" name="PLoS ONE">
        <title>Global Analysis of Gene Expression Profiles in Physic Nut (Jatropha curcas L.) Seedlings Exposed to Salt Stress.</title>
        <authorList>
            <person name="Zhang L."/>
            <person name="Zhang C."/>
            <person name="Wu P."/>
            <person name="Chen Y."/>
            <person name="Li M."/>
            <person name="Jiang H."/>
            <person name="Wu G."/>
        </authorList>
    </citation>
    <scope>NUCLEOTIDE SEQUENCE [LARGE SCALE GENOMIC DNA]</scope>
    <source>
        <strain evidence="6">cv. GZQX0401</strain>
        <tissue evidence="5">Young leaves</tissue>
    </source>
</reference>
<accession>A0A067JTR1</accession>
<dbReference type="PANTHER" id="PTHR12059:SF5">
    <property type="entry name" value="LARGE RIBOSOMAL SUBUNIT PROTEIN UL23M"/>
    <property type="match status" value="1"/>
</dbReference>
<dbReference type="Gene3D" id="3.30.70.330">
    <property type="match status" value="1"/>
</dbReference>
<dbReference type="AlphaFoldDB" id="A0A067JTR1"/>
<evidence type="ECO:0000256" key="2">
    <source>
        <dbReference type="ARBA" id="ARBA00022980"/>
    </source>
</evidence>
<dbReference type="Proteomes" id="UP000027138">
    <property type="component" value="Unassembled WGS sequence"/>
</dbReference>
<dbReference type="KEGG" id="jcu:105643956"/>
<dbReference type="GO" id="GO:0005762">
    <property type="term" value="C:mitochondrial large ribosomal subunit"/>
    <property type="evidence" value="ECO:0007669"/>
    <property type="project" value="TreeGrafter"/>
</dbReference>
<dbReference type="OrthoDB" id="275582at2759"/>
<evidence type="ECO:0000313" key="6">
    <source>
        <dbReference type="Proteomes" id="UP000027138"/>
    </source>
</evidence>
<keyword evidence="6" id="KW-1185">Reference proteome</keyword>
<evidence type="ECO:0000256" key="1">
    <source>
        <dbReference type="ARBA" id="ARBA00006700"/>
    </source>
</evidence>
<dbReference type="SUPFAM" id="SSF54189">
    <property type="entry name" value="Ribosomal proteins S24e, L23 and L15e"/>
    <property type="match status" value="1"/>
</dbReference>
<name>A0A067JTR1_JATCU</name>
<keyword evidence="3" id="KW-0687">Ribonucleoprotein</keyword>
<dbReference type="InterPro" id="IPR012678">
    <property type="entry name" value="Ribosomal_uL23/eL15/eS24_sf"/>
</dbReference>
<dbReference type="Pfam" id="PF00276">
    <property type="entry name" value="Ribosomal_L23"/>
    <property type="match status" value="1"/>
</dbReference>
<organism evidence="5 6">
    <name type="scientific">Jatropha curcas</name>
    <name type="common">Barbados nut</name>
    <dbReference type="NCBI Taxonomy" id="180498"/>
    <lineage>
        <taxon>Eukaryota</taxon>
        <taxon>Viridiplantae</taxon>
        <taxon>Streptophyta</taxon>
        <taxon>Embryophyta</taxon>
        <taxon>Tracheophyta</taxon>
        <taxon>Spermatophyta</taxon>
        <taxon>Magnoliopsida</taxon>
        <taxon>eudicotyledons</taxon>
        <taxon>Gunneridae</taxon>
        <taxon>Pentapetalae</taxon>
        <taxon>rosids</taxon>
        <taxon>fabids</taxon>
        <taxon>Malpighiales</taxon>
        <taxon>Euphorbiaceae</taxon>
        <taxon>Crotonoideae</taxon>
        <taxon>Jatropheae</taxon>
        <taxon>Jatropha</taxon>
    </lineage>
</organism>
<dbReference type="GO" id="GO:0003729">
    <property type="term" value="F:mRNA binding"/>
    <property type="evidence" value="ECO:0007669"/>
    <property type="project" value="UniProtKB-ARBA"/>
</dbReference>
<dbReference type="InterPro" id="IPR013025">
    <property type="entry name" value="Ribosomal_uL23-like"/>
</dbReference>
<protein>
    <recommendedName>
        <fullName evidence="4">Large ribosomal subunit protein uL23m</fullName>
    </recommendedName>
</protein>
<evidence type="ECO:0000256" key="4">
    <source>
        <dbReference type="ARBA" id="ARBA00039977"/>
    </source>
</evidence>
<comment type="similarity">
    <text evidence="1">Belongs to the universal ribosomal protein uL23 family.</text>
</comment>